<gene>
    <name evidence="1" type="ORF">QWY96_18715</name>
</gene>
<protein>
    <submittedName>
        <fullName evidence="1">DUF1496 domain-containing protein</fullName>
    </submittedName>
</protein>
<proteinExistence type="predicted"/>
<reference evidence="2" key="1">
    <citation type="journal article" date="2019" name="Int. J. Syst. Evol. Microbiol.">
        <title>The Global Catalogue of Microorganisms (GCM) 10K type strain sequencing project: providing services to taxonomists for standard genome sequencing and annotation.</title>
        <authorList>
            <consortium name="The Broad Institute Genomics Platform"/>
            <consortium name="The Broad Institute Genome Sequencing Center for Infectious Disease"/>
            <person name="Wu L."/>
            <person name="Ma J."/>
        </authorList>
    </citation>
    <scope>NUCLEOTIDE SEQUENCE [LARGE SCALE GENOMIC DNA]</scope>
    <source>
        <strain evidence="2">CECT 7226</strain>
    </source>
</reference>
<dbReference type="EMBL" id="JAUFQY010000002">
    <property type="protein sequence ID" value="MDN3702442.1"/>
    <property type="molecule type" value="Genomic_DNA"/>
</dbReference>
<evidence type="ECO:0000313" key="2">
    <source>
        <dbReference type="Proteomes" id="UP001223712"/>
    </source>
</evidence>
<comment type="caution">
    <text evidence="1">The sequence shown here is derived from an EMBL/GenBank/DDBJ whole genome shotgun (WGS) entry which is preliminary data.</text>
</comment>
<dbReference type="Proteomes" id="UP001223712">
    <property type="component" value="Unassembled WGS sequence"/>
</dbReference>
<dbReference type="RefSeq" id="WP_290334981.1">
    <property type="nucleotide sequence ID" value="NZ_JAUFQY010000002.1"/>
</dbReference>
<evidence type="ECO:0000313" key="1">
    <source>
        <dbReference type="EMBL" id="MDN3702442.1"/>
    </source>
</evidence>
<dbReference type="InterPro" id="IPR009971">
    <property type="entry name" value="DUF1496"/>
</dbReference>
<name>A0ABT8CL12_9VIBR</name>
<dbReference type="Pfam" id="PF07383">
    <property type="entry name" value="DUF1496"/>
    <property type="match status" value="1"/>
</dbReference>
<keyword evidence="2" id="KW-1185">Reference proteome</keyword>
<organism evidence="1 2">
    <name type="scientific">Vibrio artabrorum</name>
    <dbReference type="NCBI Taxonomy" id="446374"/>
    <lineage>
        <taxon>Bacteria</taxon>
        <taxon>Pseudomonadati</taxon>
        <taxon>Pseudomonadota</taxon>
        <taxon>Gammaproteobacteria</taxon>
        <taxon>Vibrionales</taxon>
        <taxon>Vibrionaceae</taxon>
        <taxon>Vibrio</taxon>
    </lineage>
</organism>
<accession>A0ABT8CL12</accession>
<sequence length="104" mass="11355">MKGKSVIGVGRQMVNGVAILSLLFCSLSVNAKKITSTPTNTAVIVSHADSKHRICYYNDKAFSIGAIIEVSGVVIQCVAENDFETNGTLSWVEMKKRRVMRSSF</sequence>